<feature type="compositionally biased region" description="Polar residues" evidence="1">
    <location>
        <begin position="112"/>
        <end position="128"/>
    </location>
</feature>
<dbReference type="InterPro" id="IPR013262">
    <property type="entry name" value="OMP_MIM1/TOM13_mt"/>
</dbReference>
<dbReference type="GeneID" id="66080498"/>
<reference evidence="2" key="1">
    <citation type="journal article" date="2021" name="Genome Biol. Evol.">
        <title>The assembled and annotated genome of the fairy-ring fungus Marasmius oreades.</title>
        <authorList>
            <person name="Hiltunen M."/>
            <person name="Ament-Velasquez S.L."/>
            <person name="Johannesson H."/>
        </authorList>
    </citation>
    <scope>NUCLEOTIDE SEQUENCE</scope>
    <source>
        <strain evidence="2">03SP1</strain>
    </source>
</reference>
<name>A0A9P7RU17_9AGAR</name>
<dbReference type="Pfam" id="PF08219">
    <property type="entry name" value="TOM13"/>
    <property type="match status" value="1"/>
</dbReference>
<feature type="compositionally biased region" description="Basic and acidic residues" evidence="1">
    <location>
        <begin position="185"/>
        <end position="203"/>
    </location>
</feature>
<evidence type="ECO:0000313" key="3">
    <source>
        <dbReference type="Proteomes" id="UP001049176"/>
    </source>
</evidence>
<feature type="compositionally biased region" description="Polar residues" evidence="1">
    <location>
        <begin position="173"/>
        <end position="183"/>
    </location>
</feature>
<feature type="region of interest" description="Disordered" evidence="1">
    <location>
        <begin position="1"/>
        <end position="60"/>
    </location>
</feature>
<accession>A0A9P7RU17</accession>
<protein>
    <submittedName>
        <fullName evidence="2">Uncharacterized protein</fullName>
    </submittedName>
</protein>
<dbReference type="GO" id="GO:0070096">
    <property type="term" value="P:mitochondrial outer membrane translocase complex assembly"/>
    <property type="evidence" value="ECO:0007669"/>
    <property type="project" value="TreeGrafter"/>
</dbReference>
<gene>
    <name evidence="2" type="ORF">E1B28_011423</name>
</gene>
<dbReference type="PANTHER" id="PTHR28241:SF1">
    <property type="entry name" value="MITOCHONDRIAL IMPORT PROTEIN 1"/>
    <property type="match status" value="1"/>
</dbReference>
<dbReference type="PANTHER" id="PTHR28241">
    <property type="entry name" value="MITOCHONDRIAL IMPORT PROTEIN 1"/>
    <property type="match status" value="1"/>
</dbReference>
<dbReference type="GO" id="GO:0045040">
    <property type="term" value="P:protein insertion into mitochondrial outer membrane"/>
    <property type="evidence" value="ECO:0007669"/>
    <property type="project" value="TreeGrafter"/>
</dbReference>
<dbReference type="AlphaFoldDB" id="A0A9P7RU17"/>
<dbReference type="GO" id="GO:0005741">
    <property type="term" value="C:mitochondrial outer membrane"/>
    <property type="evidence" value="ECO:0007669"/>
    <property type="project" value="InterPro"/>
</dbReference>
<proteinExistence type="predicted"/>
<keyword evidence="3" id="KW-1185">Reference proteome</keyword>
<evidence type="ECO:0000256" key="1">
    <source>
        <dbReference type="SAM" id="MobiDB-lite"/>
    </source>
</evidence>
<dbReference type="OrthoDB" id="5529571at2759"/>
<dbReference type="EMBL" id="CM032187">
    <property type="protein sequence ID" value="KAG7089769.1"/>
    <property type="molecule type" value="Genomic_DNA"/>
</dbReference>
<organism evidence="2 3">
    <name type="scientific">Marasmius oreades</name>
    <name type="common">fairy-ring Marasmius</name>
    <dbReference type="NCBI Taxonomy" id="181124"/>
    <lineage>
        <taxon>Eukaryota</taxon>
        <taxon>Fungi</taxon>
        <taxon>Dikarya</taxon>
        <taxon>Basidiomycota</taxon>
        <taxon>Agaricomycotina</taxon>
        <taxon>Agaricomycetes</taxon>
        <taxon>Agaricomycetidae</taxon>
        <taxon>Agaricales</taxon>
        <taxon>Marasmiineae</taxon>
        <taxon>Marasmiaceae</taxon>
        <taxon>Marasmius</taxon>
    </lineage>
</organism>
<feature type="compositionally biased region" description="Basic and acidic residues" evidence="1">
    <location>
        <begin position="138"/>
        <end position="149"/>
    </location>
</feature>
<dbReference type="KEGG" id="more:E1B28_011423"/>
<dbReference type="RefSeq" id="XP_043006239.1">
    <property type="nucleotide sequence ID" value="XM_043156452.1"/>
</dbReference>
<dbReference type="Proteomes" id="UP001049176">
    <property type="component" value="Chromosome 7"/>
</dbReference>
<sequence length="279" mass="30438">MASGNPLEEALAESFNPPPLKRQSLVQPLDNPGAPGNPEEAANMNEAQASSESVDPGEVEAWKSEYEEHVQEWRAQNAEARKKAEQERARWEAIRGQESGEGKRRPSYEESGWQTVSGQQSLVASSNVPRLGPPSPADVRDLVSGERSRNPPPASTSATNPERQDTWEELPSELTSSYPSMSFPSEEHSTPPEHNKPSSHQEIHPSFTVTGAIFDSSLTTKTRVKALCASLAINILLPFVNGVMLGFGEIFAKNVAFRWLGWNTPGSVASSLGLGPRRR</sequence>
<feature type="compositionally biased region" description="Basic and acidic residues" evidence="1">
    <location>
        <begin position="79"/>
        <end position="108"/>
    </location>
</feature>
<feature type="region of interest" description="Disordered" evidence="1">
    <location>
        <begin position="76"/>
        <end position="203"/>
    </location>
</feature>
<comment type="caution">
    <text evidence="2">The sequence shown here is derived from an EMBL/GenBank/DDBJ whole genome shotgun (WGS) entry which is preliminary data.</text>
</comment>
<evidence type="ECO:0000313" key="2">
    <source>
        <dbReference type="EMBL" id="KAG7089769.1"/>
    </source>
</evidence>